<dbReference type="InterPro" id="IPR050474">
    <property type="entry name" value="Hel308_SKI2-like"/>
</dbReference>
<dbReference type="EMBL" id="FMHY01000002">
    <property type="protein sequence ID" value="SCL59776.1"/>
    <property type="molecule type" value="Genomic_DNA"/>
</dbReference>
<dbReference type="SUPFAM" id="SSF52540">
    <property type="entry name" value="P-loop containing nucleoside triphosphate hydrolases"/>
    <property type="match status" value="1"/>
</dbReference>
<organism evidence="7 8">
    <name type="scientific">Micromonospora eburnea</name>
    <dbReference type="NCBI Taxonomy" id="227316"/>
    <lineage>
        <taxon>Bacteria</taxon>
        <taxon>Bacillati</taxon>
        <taxon>Actinomycetota</taxon>
        <taxon>Actinomycetes</taxon>
        <taxon>Micromonosporales</taxon>
        <taxon>Micromonosporaceae</taxon>
        <taxon>Micromonospora</taxon>
    </lineage>
</organism>
<keyword evidence="4" id="KW-0067">ATP-binding</keyword>
<protein>
    <submittedName>
        <fullName evidence="7">Helicase</fullName>
    </submittedName>
</protein>
<evidence type="ECO:0000256" key="1">
    <source>
        <dbReference type="ARBA" id="ARBA00022741"/>
    </source>
</evidence>
<dbReference type="PANTHER" id="PTHR47961">
    <property type="entry name" value="DNA POLYMERASE THETA, PUTATIVE (AFU_ORTHOLOGUE AFUA_1G05260)-RELATED"/>
    <property type="match status" value="1"/>
</dbReference>
<dbReference type="Proteomes" id="UP000199696">
    <property type="component" value="Unassembled WGS sequence"/>
</dbReference>
<dbReference type="InterPro" id="IPR001650">
    <property type="entry name" value="Helicase_C-like"/>
</dbReference>
<dbReference type="Gene3D" id="3.40.50.300">
    <property type="entry name" value="P-loop containing nucleotide triphosphate hydrolases"/>
    <property type="match status" value="2"/>
</dbReference>
<keyword evidence="8" id="KW-1185">Reference proteome</keyword>
<proteinExistence type="predicted"/>
<dbReference type="Pfam" id="PF00271">
    <property type="entry name" value="Helicase_C"/>
    <property type="match status" value="1"/>
</dbReference>
<dbReference type="InterPro" id="IPR014001">
    <property type="entry name" value="Helicase_ATP-bd"/>
</dbReference>
<dbReference type="SUPFAM" id="SSF46785">
    <property type="entry name" value="Winged helix' DNA-binding domain"/>
    <property type="match status" value="1"/>
</dbReference>
<evidence type="ECO:0000259" key="6">
    <source>
        <dbReference type="PROSITE" id="PS51194"/>
    </source>
</evidence>
<name>A0A1C6V0F1_9ACTN</name>
<feature type="domain" description="Helicase C-terminal" evidence="6">
    <location>
        <begin position="348"/>
        <end position="521"/>
    </location>
</feature>
<evidence type="ECO:0000313" key="7">
    <source>
        <dbReference type="EMBL" id="SCL59776.1"/>
    </source>
</evidence>
<dbReference type="RefSeq" id="WP_091120840.1">
    <property type="nucleotide sequence ID" value="NZ_FMHY01000002.1"/>
</dbReference>
<evidence type="ECO:0000256" key="4">
    <source>
        <dbReference type="ARBA" id="ARBA00022840"/>
    </source>
</evidence>
<dbReference type="Gene3D" id="1.10.3380.30">
    <property type="match status" value="1"/>
</dbReference>
<dbReference type="PANTHER" id="PTHR47961:SF6">
    <property type="entry name" value="DNA-DIRECTED DNA POLYMERASE"/>
    <property type="match status" value="1"/>
</dbReference>
<dbReference type="SMART" id="SM00490">
    <property type="entry name" value="HELICc"/>
    <property type="match status" value="1"/>
</dbReference>
<dbReference type="AlphaFoldDB" id="A0A1C6V0F1"/>
<dbReference type="InterPro" id="IPR011545">
    <property type="entry name" value="DEAD/DEAH_box_helicase_dom"/>
</dbReference>
<sequence>MSPYRWLKISDPDRELPHFDEDEDTRVLVSADVALDPLAVKIENAGIPVRRVRYLVEDEEIWGAGPDQGCAELRECHLNRPRTRVRTRRSGAAAEAARRVFDSVWEAQRTADPTTVRSVPVDDVVPAAWAEFYPYPSLNPAQTQAIPEILGNDDNLVVVAPTGAGKTVIGMTAALRAILEQRRKAVWLVPQRSLTDELDRDLNLWRRRGLRIARLSGEHRLDLARLRAADLWVSTTEKFESICRTASLREALDEVGVLIVDEVHLLGDPTRGPVLEGVLARMRDAGSSARLIGLSATVTNSKEIATWLRARLVAIAWRPGRLTWHLPVVAAHPDWNVVEAARTRLAAAITTMVTADGGGVLVFCGSKRSVRLTALVIAASRGADVNRVRLDDADQVHQVCRQVGVGLHYKGWEHRAEAEDAFRARRLDVLVATSTVAAGVNLPARAVVVRDTQMGFGAVDVATVLQMFGRAGRVGTGEPDGWAFLIVDEHEHTQWQARLMSGYTVDSQIQTNLPEQLLSEAVQERVTSRAEADRWWLRTLAHHQGRRGTTPLYQAARFLQQAEMVQDGPGDFVPTELGRLTARLMISPAVGDELRRTLADLPLPTGPEEAERFLVQTLATVVPKLAQATASDAVRPAVARLLASLPPVSEQRSAPAALALGSAPGDLAQAALLAFTGMGASAAEQRHVAGIPSSVAYPVLEEAPRYLHWLGGQGLLGTVHPWCAITAADLNRRIRWRRCGVRRGGGRLLWMLEQMADPVHLDQAVPAMWAAAVSRGHTAPDWPAGRPPAGCVLDERAYANLLRDRVTDYRLSEYPPHAWATGPAGAVVVTWSGPRWRMTQLRRGSAEAPYPEGDVARRGAALFTWRGDYRATNWLSAYSAMESRQA</sequence>
<reference evidence="8" key="1">
    <citation type="submission" date="2016-06" db="EMBL/GenBank/DDBJ databases">
        <authorList>
            <person name="Varghese N."/>
            <person name="Submissions Spin"/>
        </authorList>
    </citation>
    <scope>NUCLEOTIDE SEQUENCE [LARGE SCALE GENOMIC DNA]</scope>
    <source>
        <strain evidence="8">DSM 44814</strain>
    </source>
</reference>
<dbReference type="PROSITE" id="PS51194">
    <property type="entry name" value="HELICASE_CTER"/>
    <property type="match status" value="1"/>
</dbReference>
<dbReference type="SMART" id="SM00487">
    <property type="entry name" value="DEXDc"/>
    <property type="match status" value="1"/>
</dbReference>
<dbReference type="GO" id="GO:0005524">
    <property type="term" value="F:ATP binding"/>
    <property type="evidence" value="ECO:0007669"/>
    <property type="project" value="UniProtKB-KW"/>
</dbReference>
<evidence type="ECO:0000313" key="8">
    <source>
        <dbReference type="Proteomes" id="UP000199696"/>
    </source>
</evidence>
<dbReference type="InterPro" id="IPR036390">
    <property type="entry name" value="WH_DNA-bd_sf"/>
</dbReference>
<dbReference type="GO" id="GO:0016787">
    <property type="term" value="F:hydrolase activity"/>
    <property type="evidence" value="ECO:0007669"/>
    <property type="project" value="UniProtKB-KW"/>
</dbReference>
<dbReference type="OrthoDB" id="9815222at2"/>
<dbReference type="GO" id="GO:0004386">
    <property type="term" value="F:helicase activity"/>
    <property type="evidence" value="ECO:0007669"/>
    <property type="project" value="UniProtKB-KW"/>
</dbReference>
<dbReference type="Pfam" id="PF00270">
    <property type="entry name" value="DEAD"/>
    <property type="match status" value="1"/>
</dbReference>
<dbReference type="STRING" id="227316.GA0070604_4138"/>
<keyword evidence="1" id="KW-0547">Nucleotide-binding</keyword>
<evidence type="ECO:0000256" key="3">
    <source>
        <dbReference type="ARBA" id="ARBA00022806"/>
    </source>
</evidence>
<keyword evidence="2" id="KW-0378">Hydrolase</keyword>
<evidence type="ECO:0000259" key="5">
    <source>
        <dbReference type="PROSITE" id="PS51192"/>
    </source>
</evidence>
<evidence type="ECO:0000256" key="2">
    <source>
        <dbReference type="ARBA" id="ARBA00022801"/>
    </source>
</evidence>
<feature type="domain" description="Helicase ATP-binding" evidence="5">
    <location>
        <begin position="147"/>
        <end position="316"/>
    </location>
</feature>
<gene>
    <name evidence="7" type="ORF">GA0070604_4138</name>
</gene>
<dbReference type="GO" id="GO:0003676">
    <property type="term" value="F:nucleic acid binding"/>
    <property type="evidence" value="ECO:0007669"/>
    <property type="project" value="InterPro"/>
</dbReference>
<dbReference type="InterPro" id="IPR027417">
    <property type="entry name" value="P-loop_NTPase"/>
</dbReference>
<dbReference type="PROSITE" id="PS51192">
    <property type="entry name" value="HELICASE_ATP_BIND_1"/>
    <property type="match status" value="1"/>
</dbReference>
<keyword evidence="3 7" id="KW-0347">Helicase</keyword>
<accession>A0A1C6V0F1</accession>